<name>A0A1I2CE82_9BACL</name>
<dbReference type="OrthoDB" id="9816549at2"/>
<dbReference type="InterPro" id="IPR028910">
    <property type="entry name" value="Tox-PL-2_dom"/>
</dbReference>
<gene>
    <name evidence="2" type="ORF">SAMN04487969_10520</name>
</gene>
<evidence type="ECO:0000259" key="1">
    <source>
        <dbReference type="Pfam" id="PF15643"/>
    </source>
</evidence>
<feature type="domain" description="Tox-PL-2" evidence="1">
    <location>
        <begin position="126"/>
        <end position="212"/>
    </location>
</feature>
<dbReference type="Pfam" id="PF15643">
    <property type="entry name" value="Tox-PL-2"/>
    <property type="match status" value="1"/>
</dbReference>
<reference evidence="3" key="1">
    <citation type="submission" date="2016-10" db="EMBL/GenBank/DDBJ databases">
        <authorList>
            <person name="Varghese N."/>
            <person name="Submissions S."/>
        </authorList>
    </citation>
    <scope>NUCLEOTIDE SEQUENCE [LARGE SCALE GENOMIC DNA]</scope>
    <source>
        <strain evidence="3">CGMCC 1.10223</strain>
    </source>
</reference>
<dbReference type="AlphaFoldDB" id="A0A1I2CE82"/>
<keyword evidence="3" id="KW-1185">Reference proteome</keyword>
<proteinExistence type="predicted"/>
<dbReference type="Gene3D" id="2.180.10.10">
    <property type="entry name" value="RHS repeat-associated core"/>
    <property type="match status" value="1"/>
</dbReference>
<sequence length="226" mass="26289">MKSFKGLFSKKELTDYLGTLVEMYDENETKTWSCELDIYGEIAWYNLQGKRNAYPFRYPGQYEDEETGLYYNRFRYYSPQEGIYTQQDPIGLAGGIRLYGYVLNSNTYVDVFGLDSESIQKVIKIIKGINPSYKKVFKCMEFADELKAKLIENKIKGELLVLTTEINGNIWSDKANQLISENGKHHAVRVDDTVFDNMTTKGLKYAEWREDLFTPGKFKPEKKCPF</sequence>
<dbReference type="InterPro" id="IPR022385">
    <property type="entry name" value="Rhs_assc_core"/>
</dbReference>
<evidence type="ECO:0000313" key="3">
    <source>
        <dbReference type="Proteomes" id="UP000183410"/>
    </source>
</evidence>
<accession>A0A1I2CE82</accession>
<dbReference type="NCBIfam" id="TIGR03696">
    <property type="entry name" value="Rhs_assc_core"/>
    <property type="match status" value="1"/>
</dbReference>
<organism evidence="2 3">
    <name type="scientific">Paenibacillus algorifonticola</name>
    <dbReference type="NCBI Taxonomy" id="684063"/>
    <lineage>
        <taxon>Bacteria</taxon>
        <taxon>Bacillati</taxon>
        <taxon>Bacillota</taxon>
        <taxon>Bacilli</taxon>
        <taxon>Bacillales</taxon>
        <taxon>Paenibacillaceae</taxon>
        <taxon>Paenibacillus</taxon>
    </lineage>
</organism>
<dbReference type="PANTHER" id="PTHR32305">
    <property type="match status" value="1"/>
</dbReference>
<dbReference type="InterPro" id="IPR050708">
    <property type="entry name" value="T6SS_VgrG/RHS"/>
</dbReference>
<evidence type="ECO:0000313" key="2">
    <source>
        <dbReference type="EMBL" id="SFE66492.1"/>
    </source>
</evidence>
<protein>
    <submittedName>
        <fullName evidence="2">RHS repeat-associated core domain-containing protein</fullName>
    </submittedName>
</protein>
<dbReference type="PANTHER" id="PTHR32305:SF15">
    <property type="entry name" value="PROTEIN RHSA-RELATED"/>
    <property type="match status" value="1"/>
</dbReference>
<dbReference type="EMBL" id="FONN01000005">
    <property type="protein sequence ID" value="SFE66492.1"/>
    <property type="molecule type" value="Genomic_DNA"/>
</dbReference>
<dbReference type="Proteomes" id="UP000183410">
    <property type="component" value="Unassembled WGS sequence"/>
</dbReference>
<dbReference type="PRINTS" id="PR00394">
    <property type="entry name" value="RHSPROTEIN"/>
</dbReference>